<sequence length="152" mass="16988">MFNPEADEEFIMYKHVLVAVDLSDESAFLLEKAAGVARRNEAKLSIIHVDVNFSDLYTGLIDVNMASMQDRISTETQHSLVQLAEKASYPVSEKLSGSGDLGQVLADAIEKYDIDLLVTGHHQDFWSKLMSSTRQVMNNITVDMLVVPLRDE</sequence>
<keyword evidence="8" id="KW-1185">Reference proteome</keyword>
<evidence type="ECO:0000256" key="3">
    <source>
        <dbReference type="ARBA" id="ARBA00011738"/>
    </source>
</evidence>
<accession>C9PNY9</accession>
<comment type="subunit">
    <text evidence="3">Homodimer.</text>
</comment>
<dbReference type="AlphaFoldDB" id="C9PNY9"/>
<comment type="similarity">
    <text evidence="2 5">Belongs to the universal stress protein A family.</text>
</comment>
<dbReference type="SUPFAM" id="SSF52402">
    <property type="entry name" value="Adenine nucleotide alpha hydrolases-like"/>
    <property type="match status" value="1"/>
</dbReference>
<evidence type="ECO:0000256" key="1">
    <source>
        <dbReference type="ARBA" id="ARBA00004496"/>
    </source>
</evidence>
<reference evidence="7 8" key="1">
    <citation type="submission" date="2009-10" db="EMBL/GenBank/DDBJ databases">
        <authorList>
            <person name="Muzny D."/>
            <person name="Qin X."/>
            <person name="Deng J."/>
            <person name="Jiang H."/>
            <person name="Liu Y."/>
            <person name="Qu J."/>
            <person name="Song X.-Z."/>
            <person name="Zhang L."/>
            <person name="Thornton R."/>
            <person name="Coyle M."/>
            <person name="Francisco L."/>
            <person name="Jackson L."/>
            <person name="Javaid M."/>
            <person name="Korchina V."/>
            <person name="Kovar C."/>
            <person name="Mata R."/>
            <person name="Mathew T."/>
            <person name="Ngo R."/>
            <person name="Nguyen L."/>
            <person name="Nguyen N."/>
            <person name="Okwuonu G."/>
            <person name="Ongeri F."/>
            <person name="Pham C."/>
            <person name="Simmons D."/>
            <person name="Wilczek-Boney K."/>
            <person name="Hale W."/>
            <person name="Jakkamsetti A."/>
            <person name="Pham P."/>
            <person name="Ruth R."/>
            <person name="San Lucas F."/>
            <person name="Warren J."/>
            <person name="Zhang J."/>
            <person name="Zhao Z."/>
            <person name="Zhou C."/>
            <person name="Zhu D."/>
            <person name="Lee S."/>
            <person name="Bess C."/>
            <person name="Blankenburg K."/>
            <person name="Forbes L."/>
            <person name="Fu Q."/>
            <person name="Gubbala S."/>
            <person name="Hirani K."/>
            <person name="Jayaseelan J.C."/>
            <person name="Lara F."/>
            <person name="Munidasa M."/>
            <person name="Palculict T."/>
            <person name="Patil S."/>
            <person name="Pu L.-L."/>
            <person name="Saada N."/>
            <person name="Tang L."/>
            <person name="Weissenberger G."/>
            <person name="Zhu Y."/>
            <person name="Hemphill L."/>
            <person name="Shang Y."/>
            <person name="Youmans B."/>
            <person name="Ayvaz T."/>
            <person name="Ross M."/>
            <person name="Santibanez J."/>
            <person name="Aqrawi P."/>
            <person name="Gross S."/>
            <person name="Joshi V."/>
            <person name="Fowler G."/>
            <person name="Nazareth L."/>
            <person name="Reid J."/>
            <person name="Worley K."/>
            <person name="Petrosino J."/>
            <person name="Highlander S."/>
            <person name="Gibbs R."/>
        </authorList>
    </citation>
    <scope>NUCLEOTIDE SEQUENCE [LARGE SCALE GENOMIC DNA]</scope>
    <source>
        <strain evidence="7 8">ATCC 43325</strain>
    </source>
</reference>
<protein>
    <recommendedName>
        <fullName evidence="5">Universal stress protein</fullName>
    </recommendedName>
</protein>
<dbReference type="PANTHER" id="PTHR46268:SF23">
    <property type="entry name" value="UNIVERSAL STRESS PROTEIN A-RELATED"/>
    <property type="match status" value="1"/>
</dbReference>
<dbReference type="InterPro" id="IPR006015">
    <property type="entry name" value="Universal_stress_UspA"/>
</dbReference>
<dbReference type="STRING" id="667128.HMPREF0621_0721"/>
<evidence type="ECO:0000256" key="4">
    <source>
        <dbReference type="ARBA" id="ARBA00022490"/>
    </source>
</evidence>
<dbReference type="GO" id="GO:0005737">
    <property type="term" value="C:cytoplasm"/>
    <property type="evidence" value="ECO:0007669"/>
    <property type="project" value="UniProtKB-SubCell"/>
</dbReference>
<proteinExistence type="inferred from homology"/>
<dbReference type="HOGENOM" id="CLU_049301_18_0_6"/>
<comment type="subcellular location">
    <subcellularLocation>
        <location evidence="1 5">Cytoplasm</location>
    </subcellularLocation>
</comment>
<dbReference type="EMBL" id="ACZR01000006">
    <property type="protein sequence ID" value="EEX50780.1"/>
    <property type="molecule type" value="Genomic_DNA"/>
</dbReference>
<evidence type="ECO:0000313" key="7">
    <source>
        <dbReference type="EMBL" id="EEX50780.1"/>
    </source>
</evidence>
<organism evidence="7 8">
    <name type="scientific">Pasteurella dagmatis ATCC 43325</name>
    <dbReference type="NCBI Taxonomy" id="667128"/>
    <lineage>
        <taxon>Bacteria</taxon>
        <taxon>Pseudomonadati</taxon>
        <taxon>Pseudomonadota</taxon>
        <taxon>Gammaproteobacteria</taxon>
        <taxon>Pasteurellales</taxon>
        <taxon>Pasteurellaceae</taxon>
        <taxon>Pasteurella</taxon>
    </lineage>
</organism>
<dbReference type="InterPro" id="IPR006016">
    <property type="entry name" value="UspA"/>
</dbReference>
<dbReference type="Gene3D" id="3.40.50.620">
    <property type="entry name" value="HUPs"/>
    <property type="match status" value="1"/>
</dbReference>
<gene>
    <name evidence="7" type="primary">uspA2</name>
    <name evidence="7" type="ORF">HMPREF0621_0721</name>
</gene>
<evidence type="ECO:0000256" key="2">
    <source>
        <dbReference type="ARBA" id="ARBA00008791"/>
    </source>
</evidence>
<dbReference type="PIRSF" id="PIRSF006276">
    <property type="entry name" value="UspA"/>
    <property type="match status" value="1"/>
</dbReference>
<dbReference type="NCBIfam" id="NF011698">
    <property type="entry name" value="PRK15118.1"/>
    <property type="match status" value="1"/>
</dbReference>
<dbReference type="CDD" id="cd23657">
    <property type="entry name" value="USP-A-like"/>
    <property type="match status" value="1"/>
</dbReference>
<keyword evidence="4 5" id="KW-0963">Cytoplasm</keyword>
<evidence type="ECO:0000259" key="6">
    <source>
        <dbReference type="Pfam" id="PF00582"/>
    </source>
</evidence>
<name>C9PNY9_9PAST</name>
<dbReference type="Proteomes" id="UP000005519">
    <property type="component" value="Unassembled WGS sequence"/>
</dbReference>
<comment type="function">
    <text evidence="5">Required for resistance to DNA-damaging agents.</text>
</comment>
<evidence type="ECO:0000256" key="5">
    <source>
        <dbReference type="PIRNR" id="PIRNR006276"/>
    </source>
</evidence>
<feature type="domain" description="UspA" evidence="6">
    <location>
        <begin position="12"/>
        <end position="148"/>
    </location>
</feature>
<comment type="caution">
    <text evidence="7">The sequence shown here is derived from an EMBL/GenBank/DDBJ whole genome shotgun (WGS) entry which is preliminary data.</text>
</comment>
<dbReference type="InterPro" id="IPR014729">
    <property type="entry name" value="Rossmann-like_a/b/a_fold"/>
</dbReference>
<evidence type="ECO:0000313" key="8">
    <source>
        <dbReference type="Proteomes" id="UP000005519"/>
    </source>
</evidence>
<dbReference type="PANTHER" id="PTHR46268">
    <property type="entry name" value="STRESS RESPONSE PROTEIN NHAX"/>
    <property type="match status" value="1"/>
</dbReference>
<dbReference type="Pfam" id="PF00582">
    <property type="entry name" value="Usp"/>
    <property type="match status" value="1"/>
</dbReference>